<keyword evidence="3" id="KW-1185">Reference proteome</keyword>
<feature type="region of interest" description="Disordered" evidence="1">
    <location>
        <begin position="253"/>
        <end position="272"/>
    </location>
</feature>
<name>A0A0C3IWD0_PISTI</name>
<dbReference type="AlphaFoldDB" id="A0A0C3IWD0"/>
<gene>
    <name evidence="2" type="ORF">M404DRAFT_150982</name>
</gene>
<evidence type="ECO:0000256" key="1">
    <source>
        <dbReference type="SAM" id="MobiDB-lite"/>
    </source>
</evidence>
<evidence type="ECO:0000313" key="2">
    <source>
        <dbReference type="EMBL" id="KIO01138.1"/>
    </source>
</evidence>
<accession>A0A0C3IWD0</accession>
<evidence type="ECO:0008006" key="4">
    <source>
        <dbReference type="Google" id="ProtNLM"/>
    </source>
</evidence>
<dbReference type="OrthoDB" id="2673542at2759"/>
<dbReference type="SUPFAM" id="SSF52540">
    <property type="entry name" value="P-loop containing nucleoside triphosphate hydrolases"/>
    <property type="match status" value="1"/>
</dbReference>
<dbReference type="Gene3D" id="3.40.50.300">
    <property type="entry name" value="P-loop containing nucleotide triphosphate hydrolases"/>
    <property type="match status" value="1"/>
</dbReference>
<sequence>MINANARCQCHGSYWRREEHCEYSTRTHKLTQIERTQFVDCAVGRPAANAGHDLMSYTKEMRPVRYPHSDGIRNIVLVDTPGFDDTFMTDAQILKQIAHWLNATYKKNIKLSGVLYLHRISDNRVSGTPLRNYNMFKELCGKENFKNVVLVTTMWDEVTEEVGSARENELQSDFWRSMIDLGSTIHRFDGTMESAWKIISCLSVAPPVQRRPLQIQREMVDGHVPLHRTAAGRAVMATLTDLMSGVKGIFKQLKNSKKRSRSPVPQDSKRLLQRSPSLLSTSSFTTSSDTSSNSRSVGSGIISLSSSGTCSTEGYRGNLVRVFPVLQAALGVAELVRIPHLKDVISPSLSIALSIKVSLRR</sequence>
<protein>
    <recommendedName>
        <fullName evidence="4">G domain-containing protein</fullName>
    </recommendedName>
</protein>
<dbReference type="Proteomes" id="UP000054217">
    <property type="component" value="Unassembled WGS sequence"/>
</dbReference>
<dbReference type="HOGENOM" id="CLU_018003_6_1_1"/>
<reference evidence="2 3" key="1">
    <citation type="submission" date="2014-04" db="EMBL/GenBank/DDBJ databases">
        <authorList>
            <consortium name="DOE Joint Genome Institute"/>
            <person name="Kuo A."/>
            <person name="Kohler A."/>
            <person name="Costa M.D."/>
            <person name="Nagy L.G."/>
            <person name="Floudas D."/>
            <person name="Copeland A."/>
            <person name="Barry K.W."/>
            <person name="Cichocki N."/>
            <person name="Veneault-Fourrey C."/>
            <person name="LaButti K."/>
            <person name="Lindquist E.A."/>
            <person name="Lipzen A."/>
            <person name="Lundell T."/>
            <person name="Morin E."/>
            <person name="Murat C."/>
            <person name="Sun H."/>
            <person name="Tunlid A."/>
            <person name="Henrissat B."/>
            <person name="Grigoriev I.V."/>
            <person name="Hibbett D.S."/>
            <person name="Martin F."/>
            <person name="Nordberg H.P."/>
            <person name="Cantor M.N."/>
            <person name="Hua S.X."/>
        </authorList>
    </citation>
    <scope>NUCLEOTIDE SEQUENCE [LARGE SCALE GENOMIC DNA]</scope>
    <source>
        <strain evidence="2 3">Marx 270</strain>
    </source>
</reference>
<evidence type="ECO:0000313" key="3">
    <source>
        <dbReference type="Proteomes" id="UP000054217"/>
    </source>
</evidence>
<reference evidence="3" key="2">
    <citation type="submission" date="2015-01" db="EMBL/GenBank/DDBJ databases">
        <title>Evolutionary Origins and Diversification of the Mycorrhizal Mutualists.</title>
        <authorList>
            <consortium name="DOE Joint Genome Institute"/>
            <consortium name="Mycorrhizal Genomics Consortium"/>
            <person name="Kohler A."/>
            <person name="Kuo A."/>
            <person name="Nagy L.G."/>
            <person name="Floudas D."/>
            <person name="Copeland A."/>
            <person name="Barry K.W."/>
            <person name="Cichocki N."/>
            <person name="Veneault-Fourrey C."/>
            <person name="LaButti K."/>
            <person name="Lindquist E.A."/>
            <person name="Lipzen A."/>
            <person name="Lundell T."/>
            <person name="Morin E."/>
            <person name="Murat C."/>
            <person name="Riley R."/>
            <person name="Ohm R."/>
            <person name="Sun H."/>
            <person name="Tunlid A."/>
            <person name="Henrissat B."/>
            <person name="Grigoriev I.V."/>
            <person name="Hibbett D.S."/>
            <person name="Martin F."/>
        </authorList>
    </citation>
    <scope>NUCLEOTIDE SEQUENCE [LARGE SCALE GENOMIC DNA]</scope>
    <source>
        <strain evidence="3">Marx 270</strain>
    </source>
</reference>
<dbReference type="STRING" id="870435.A0A0C3IWD0"/>
<dbReference type="EMBL" id="KN831991">
    <property type="protein sequence ID" value="KIO01138.1"/>
    <property type="molecule type" value="Genomic_DNA"/>
</dbReference>
<dbReference type="InParanoid" id="A0A0C3IWD0"/>
<dbReference type="CDD" id="cd00882">
    <property type="entry name" value="Ras_like_GTPase"/>
    <property type="match status" value="1"/>
</dbReference>
<dbReference type="InterPro" id="IPR027417">
    <property type="entry name" value="P-loop_NTPase"/>
</dbReference>
<proteinExistence type="predicted"/>
<organism evidence="2 3">
    <name type="scientific">Pisolithus tinctorius Marx 270</name>
    <dbReference type="NCBI Taxonomy" id="870435"/>
    <lineage>
        <taxon>Eukaryota</taxon>
        <taxon>Fungi</taxon>
        <taxon>Dikarya</taxon>
        <taxon>Basidiomycota</taxon>
        <taxon>Agaricomycotina</taxon>
        <taxon>Agaricomycetes</taxon>
        <taxon>Agaricomycetidae</taxon>
        <taxon>Boletales</taxon>
        <taxon>Sclerodermatineae</taxon>
        <taxon>Pisolithaceae</taxon>
        <taxon>Pisolithus</taxon>
    </lineage>
</organism>